<dbReference type="OrthoDB" id="2440309at2759"/>
<gene>
    <name evidence="2" type="ORF">CPELLU_LOCUS1260</name>
</gene>
<keyword evidence="3" id="KW-1185">Reference proteome</keyword>
<accession>A0A9N8W7U6</accession>
<dbReference type="Proteomes" id="UP000789759">
    <property type="component" value="Unassembled WGS sequence"/>
</dbReference>
<organism evidence="2 3">
    <name type="scientific">Cetraspora pellucida</name>
    <dbReference type="NCBI Taxonomy" id="1433469"/>
    <lineage>
        <taxon>Eukaryota</taxon>
        <taxon>Fungi</taxon>
        <taxon>Fungi incertae sedis</taxon>
        <taxon>Mucoromycota</taxon>
        <taxon>Glomeromycotina</taxon>
        <taxon>Glomeromycetes</taxon>
        <taxon>Diversisporales</taxon>
        <taxon>Gigasporaceae</taxon>
        <taxon>Cetraspora</taxon>
    </lineage>
</organism>
<feature type="compositionally biased region" description="Low complexity" evidence="1">
    <location>
        <begin position="164"/>
        <end position="180"/>
    </location>
</feature>
<evidence type="ECO:0000256" key="1">
    <source>
        <dbReference type="SAM" id="MobiDB-lite"/>
    </source>
</evidence>
<evidence type="ECO:0000313" key="2">
    <source>
        <dbReference type="EMBL" id="CAG8475185.1"/>
    </source>
</evidence>
<feature type="compositionally biased region" description="Basic and acidic residues" evidence="1">
    <location>
        <begin position="148"/>
        <end position="157"/>
    </location>
</feature>
<sequence length="519" mass="60010">MDAKREREVAVKAVLKSECNNYLYEYLILRREQDSFIETSQSEHARYLAELTEQQNFNERAQLALNAFELERKSPVVSRFWSEVAEEVKRRKEEENAVRSATLGHLSIFGKTLTQYANTQEASTKDMNLSTNHRKRGIEVVIDNEENGSNKKEKENTENDSDNNENLPSRNNNENSSSGFENEEINFDLTNISKELNREPTVEWEVDNINVTNRFRHYQKVVLAKAQRWGLKHSSIYELLALASIIVLCWPCPYSNFTNQEWKKITKTNPYTLQESPLPPEISLSLRETASRRLIDGDVFMNSGESELSRIVALMFNNLYYGIPEVAPSKLSEEEHCDMFIYPIARSFRRNDKEYELKLNRANVGSKTRPDLSCTVNDVPILNSEFKPLGCTPLQEKMDRLKVQLKARKSINQQLQRKGGPGEAVMFLNIGNSMESFFMDLKCDGLYRSWPFLTTKLVVDKSTIPLAEFAISHLMALEQERVEKIAKDFKYRSSQFTPPAQMSYIREFPDTPQVKMLLK</sequence>
<protein>
    <submittedName>
        <fullName evidence="2">6844_t:CDS:1</fullName>
    </submittedName>
</protein>
<dbReference type="EMBL" id="CAJVQA010000445">
    <property type="protein sequence ID" value="CAG8475185.1"/>
    <property type="molecule type" value="Genomic_DNA"/>
</dbReference>
<evidence type="ECO:0000313" key="3">
    <source>
        <dbReference type="Proteomes" id="UP000789759"/>
    </source>
</evidence>
<feature type="compositionally biased region" description="Polar residues" evidence="1">
    <location>
        <begin position="122"/>
        <end position="131"/>
    </location>
</feature>
<comment type="caution">
    <text evidence="2">The sequence shown here is derived from an EMBL/GenBank/DDBJ whole genome shotgun (WGS) entry which is preliminary data.</text>
</comment>
<proteinExistence type="predicted"/>
<feature type="region of interest" description="Disordered" evidence="1">
    <location>
        <begin position="122"/>
        <end position="184"/>
    </location>
</feature>
<reference evidence="2" key="1">
    <citation type="submission" date="2021-06" db="EMBL/GenBank/DDBJ databases">
        <authorList>
            <person name="Kallberg Y."/>
            <person name="Tangrot J."/>
            <person name="Rosling A."/>
        </authorList>
    </citation>
    <scope>NUCLEOTIDE SEQUENCE</scope>
    <source>
        <strain evidence="2">FL966</strain>
    </source>
</reference>
<dbReference type="AlphaFoldDB" id="A0A9N8W7U6"/>
<name>A0A9N8W7U6_9GLOM</name>